<sequence>MRTPAMVALLGLAWVALIAVAVTTASTPWRIVLTITSAVYGYAYGWTLRDAEIEGGE</sequence>
<proteinExistence type="predicted"/>
<reference evidence="1" key="1">
    <citation type="journal article" date="2021" name="Proc. Natl. Acad. Sci. U.S.A.">
        <title>A Catalog of Tens of Thousands of Viruses from Human Metagenomes Reveals Hidden Associations with Chronic Diseases.</title>
        <authorList>
            <person name="Tisza M.J."/>
            <person name="Buck C.B."/>
        </authorList>
    </citation>
    <scope>NUCLEOTIDE SEQUENCE</scope>
    <source>
        <strain evidence="1">Ctjel6</strain>
    </source>
</reference>
<protein>
    <submittedName>
        <fullName evidence="1">Uncharacterized protein</fullName>
    </submittedName>
</protein>
<dbReference type="EMBL" id="BK015086">
    <property type="protein sequence ID" value="DAD90432.1"/>
    <property type="molecule type" value="Genomic_DNA"/>
</dbReference>
<name>A0A8S5N848_9CAUD</name>
<evidence type="ECO:0000313" key="1">
    <source>
        <dbReference type="EMBL" id="DAD90432.1"/>
    </source>
</evidence>
<organism evidence="1">
    <name type="scientific">Siphoviridae sp. ctjel6</name>
    <dbReference type="NCBI Taxonomy" id="2826440"/>
    <lineage>
        <taxon>Viruses</taxon>
        <taxon>Duplodnaviria</taxon>
        <taxon>Heunggongvirae</taxon>
        <taxon>Uroviricota</taxon>
        <taxon>Caudoviricetes</taxon>
    </lineage>
</organism>
<accession>A0A8S5N848</accession>